<dbReference type="RefSeq" id="WP_013270247.1">
    <property type="nucleotide sequence ID" value="NC_014375.1"/>
</dbReference>
<dbReference type="OrthoDB" id="9812645at2"/>
<evidence type="ECO:0000256" key="1">
    <source>
        <dbReference type="ARBA" id="ARBA00023015"/>
    </source>
</evidence>
<keyword evidence="3" id="KW-0804">Transcription</keyword>
<evidence type="ECO:0000256" key="3">
    <source>
        <dbReference type="ARBA" id="ARBA00023163"/>
    </source>
</evidence>
<dbReference type="STRING" id="633149.Bresu_2839"/>
<feature type="domain" description="HTH gntR-type" evidence="4">
    <location>
        <begin position="15"/>
        <end position="83"/>
    </location>
</feature>
<dbReference type="InterPro" id="IPR036388">
    <property type="entry name" value="WH-like_DNA-bd_sf"/>
</dbReference>
<sequence length="247" mass="26229">MSAVTMSGRSGVEGGSLVQRAIDAVRTHIRTEGLRVGDSLPGEGHFADKLGVSRAVMREAFGVLAALRLIDVGNGRKPRVSAIDGAVIASSLDHAVSTAQISVADVWDVRRTIEIRTAALAALNRTDAEARAIVDLAEAMDRDHADMAKVAAHDIAFHDAIARAGKNALFVQIVSSFAPLMQEAVPAAWKTREGPEDRAATLERHRTLARAIMDRDADAAVQAMDAHFDASIGDILRGLANLEPSDV</sequence>
<dbReference type="FunCoup" id="D9QMZ0">
    <property type="interactions" value="93"/>
</dbReference>
<keyword evidence="1" id="KW-0805">Transcription regulation</keyword>
<dbReference type="PROSITE" id="PS50949">
    <property type="entry name" value="HTH_GNTR"/>
    <property type="match status" value="1"/>
</dbReference>
<dbReference type="Proteomes" id="UP000002696">
    <property type="component" value="Chromosome"/>
</dbReference>
<dbReference type="AlphaFoldDB" id="D9QMZ0"/>
<evidence type="ECO:0000313" key="5">
    <source>
        <dbReference type="EMBL" id="ADL02146.1"/>
    </source>
</evidence>
<dbReference type="Gene3D" id="1.10.10.10">
    <property type="entry name" value="Winged helix-like DNA-binding domain superfamily/Winged helix DNA-binding domain"/>
    <property type="match status" value="1"/>
</dbReference>
<accession>D9QMZ0</accession>
<evidence type="ECO:0000313" key="6">
    <source>
        <dbReference type="Proteomes" id="UP000002696"/>
    </source>
</evidence>
<dbReference type="InterPro" id="IPR036390">
    <property type="entry name" value="WH_DNA-bd_sf"/>
</dbReference>
<dbReference type="InParanoid" id="D9QMZ0"/>
<proteinExistence type="predicted"/>
<keyword evidence="6" id="KW-1185">Reference proteome</keyword>
<evidence type="ECO:0000256" key="2">
    <source>
        <dbReference type="ARBA" id="ARBA00023125"/>
    </source>
</evidence>
<dbReference type="GO" id="GO:0003677">
    <property type="term" value="F:DNA binding"/>
    <property type="evidence" value="ECO:0007669"/>
    <property type="project" value="UniProtKB-KW"/>
</dbReference>
<dbReference type="Gene3D" id="1.20.120.530">
    <property type="entry name" value="GntR ligand-binding domain-like"/>
    <property type="match status" value="1"/>
</dbReference>
<dbReference type="InterPro" id="IPR000524">
    <property type="entry name" value="Tscrpt_reg_HTH_GntR"/>
</dbReference>
<dbReference type="InterPro" id="IPR011711">
    <property type="entry name" value="GntR_C"/>
</dbReference>
<dbReference type="EMBL" id="CP002102">
    <property type="protein sequence ID" value="ADL02146.1"/>
    <property type="molecule type" value="Genomic_DNA"/>
</dbReference>
<gene>
    <name evidence="5" type="ordered locus">Bresu_2839</name>
</gene>
<dbReference type="eggNOG" id="COG2186">
    <property type="taxonomic scope" value="Bacteria"/>
</dbReference>
<dbReference type="KEGG" id="bsb:Bresu_2839"/>
<dbReference type="HOGENOM" id="CLU_017584_9_1_5"/>
<dbReference type="SUPFAM" id="SSF48008">
    <property type="entry name" value="GntR ligand-binding domain-like"/>
    <property type="match status" value="1"/>
</dbReference>
<dbReference type="Pfam" id="PF07729">
    <property type="entry name" value="FCD"/>
    <property type="match status" value="1"/>
</dbReference>
<dbReference type="InterPro" id="IPR008920">
    <property type="entry name" value="TF_FadR/GntR_C"/>
</dbReference>
<dbReference type="PANTHER" id="PTHR43537">
    <property type="entry name" value="TRANSCRIPTIONAL REGULATOR, GNTR FAMILY"/>
    <property type="match status" value="1"/>
</dbReference>
<keyword evidence="2" id="KW-0238">DNA-binding</keyword>
<dbReference type="GO" id="GO:0003700">
    <property type="term" value="F:DNA-binding transcription factor activity"/>
    <property type="evidence" value="ECO:0007669"/>
    <property type="project" value="InterPro"/>
</dbReference>
<protein>
    <submittedName>
        <fullName evidence="5">GntR domain protein</fullName>
    </submittedName>
</protein>
<dbReference type="Pfam" id="PF00392">
    <property type="entry name" value="GntR"/>
    <property type="match status" value="1"/>
</dbReference>
<reference evidence="6" key="1">
    <citation type="journal article" date="2011" name="J. Bacteriol.">
        <title>Genome sequences of eight morphologically diverse alphaproteobacteria.</title>
        <authorList>
            <consortium name="US DOE Joint Genome Institute"/>
            <person name="Brown P.J."/>
            <person name="Kysela D.T."/>
            <person name="Buechlein A."/>
            <person name="Hemmerich C."/>
            <person name="Brun Y.V."/>
        </authorList>
    </citation>
    <scope>NUCLEOTIDE SEQUENCE [LARGE SCALE GENOMIC DNA]</scope>
    <source>
        <strain evidence="6">ATCC 15264 / DSM 4735 / LMG 14903 / NBRC 16000 / CB 81</strain>
    </source>
</reference>
<evidence type="ECO:0000259" key="4">
    <source>
        <dbReference type="PROSITE" id="PS50949"/>
    </source>
</evidence>
<dbReference type="PANTHER" id="PTHR43537:SF5">
    <property type="entry name" value="UXU OPERON TRANSCRIPTIONAL REGULATOR"/>
    <property type="match status" value="1"/>
</dbReference>
<dbReference type="BioCyc" id="BSUB633149:G1GM8-2852-MONOMER"/>
<organism evidence="5 6">
    <name type="scientific">Brevundimonas subvibrioides (strain ATCC 15264 / DSM 4735 / LMG 14903 / NBRC 16000 / CB 81)</name>
    <name type="common">Caulobacter subvibrioides</name>
    <dbReference type="NCBI Taxonomy" id="633149"/>
    <lineage>
        <taxon>Bacteria</taxon>
        <taxon>Pseudomonadati</taxon>
        <taxon>Pseudomonadota</taxon>
        <taxon>Alphaproteobacteria</taxon>
        <taxon>Caulobacterales</taxon>
        <taxon>Caulobacteraceae</taxon>
        <taxon>Brevundimonas</taxon>
    </lineage>
</organism>
<dbReference type="SMART" id="SM00895">
    <property type="entry name" value="FCD"/>
    <property type="match status" value="1"/>
</dbReference>
<name>D9QMZ0_BRESC</name>
<dbReference type="SUPFAM" id="SSF46785">
    <property type="entry name" value="Winged helix' DNA-binding domain"/>
    <property type="match status" value="1"/>
</dbReference>